<evidence type="ECO:0000313" key="4">
    <source>
        <dbReference type="EMBL" id="KEI72100.1"/>
    </source>
</evidence>
<keyword evidence="1" id="KW-0472">Membrane</keyword>
<comment type="caution">
    <text evidence="4">The sequence shown here is derived from an EMBL/GenBank/DDBJ whole genome shotgun (WGS) entry which is preliminary data.</text>
</comment>
<feature type="transmembrane region" description="Helical" evidence="1">
    <location>
        <begin position="346"/>
        <end position="372"/>
    </location>
</feature>
<protein>
    <recommendedName>
        <fullName evidence="6">Gonadoliberin III</fullName>
    </recommendedName>
</protein>
<dbReference type="EMBL" id="JOJP01000001">
    <property type="protein sequence ID" value="KEI72100.1"/>
    <property type="molecule type" value="Genomic_DNA"/>
</dbReference>
<keyword evidence="1" id="KW-1133">Transmembrane helix</keyword>
<feature type="transmembrane region" description="Helical" evidence="1">
    <location>
        <begin position="450"/>
        <end position="467"/>
    </location>
</feature>
<keyword evidence="5" id="KW-1185">Reference proteome</keyword>
<dbReference type="AlphaFoldDB" id="A0A081KD74"/>
<proteinExistence type="predicted"/>
<evidence type="ECO:0000259" key="3">
    <source>
        <dbReference type="Pfam" id="PF14402"/>
    </source>
</evidence>
<sequence length="513" mass="56900">MKGRFQLGLMVAVLIVAGLGLTLYKHFALGFPLLGKDVTTVWSIEAWVSFKAQDQAAQASLTLPDQQSDVRILDESFASPGYGINQTNDGGQRRAVWSIRKADGRQDLFYKVKLHLEQGISPSVNDQPEAFIAPVLPEPYQTAAKSLLKRVTDRSADPVSFAGTMINQFNAKEPSQNTNMLLGMVEEGVKLPDLLVNLLHMANIPARIVRGLHLEDGRRRQPIVDMIEVYDGTEWQLFDPKTGKAGNPDAFFLWQRGAKSLLDVMGGVNSDVKFSIISQNIPTRELALTQATQDGAALIDFSIYSLPLEIQNAFKIILLIPIGVLVVLIMRIMVGLRTSGTFMPVLIAMAFLQTQLLPGLVIFISLVSIGLWIRSFLSQQNMLLVARLGAVIIVVILIMAAMSILSWKMGITQALTVTFFPMIILAWTIERMSILWEEEGPKDVVKEGGGSLLVATMSYLLMSNHIVEQLTFNFPELMLTLLGIVLLLGQYTGYRLLELKRFYPLVHSENKQS</sequence>
<dbReference type="Pfam" id="PF14400">
    <property type="entry name" value="Transglut_i_TM"/>
    <property type="match status" value="1"/>
</dbReference>
<feature type="transmembrane region" description="Helical" evidence="1">
    <location>
        <begin position="384"/>
        <end position="405"/>
    </location>
</feature>
<feature type="transmembrane region" description="Helical" evidence="1">
    <location>
        <begin position="479"/>
        <end position="497"/>
    </location>
</feature>
<dbReference type="Proteomes" id="UP000027997">
    <property type="component" value="Unassembled WGS sequence"/>
</dbReference>
<evidence type="ECO:0000313" key="5">
    <source>
        <dbReference type="Proteomes" id="UP000027997"/>
    </source>
</evidence>
<dbReference type="eggNOG" id="COG1305">
    <property type="taxonomic scope" value="Bacteria"/>
</dbReference>
<evidence type="ECO:0000259" key="2">
    <source>
        <dbReference type="Pfam" id="PF14400"/>
    </source>
</evidence>
<dbReference type="InterPro" id="IPR025838">
    <property type="entry name" value="Transglut_i_TM"/>
</dbReference>
<dbReference type="STRING" id="305900.GV64_16415"/>
<feature type="domain" description="Inactive transglutaminase fused to 7 transmembrane helices" evidence="2">
    <location>
        <begin position="24"/>
        <end position="182"/>
    </location>
</feature>
<feature type="domain" description="7 transmembrane helices usually fused to an inactive transglutaminase" evidence="3">
    <location>
        <begin position="260"/>
        <end position="505"/>
    </location>
</feature>
<feature type="transmembrane region" description="Helical" evidence="1">
    <location>
        <begin position="411"/>
        <end position="429"/>
    </location>
</feature>
<feature type="transmembrane region" description="Helical" evidence="1">
    <location>
        <begin position="6"/>
        <end position="24"/>
    </location>
</feature>
<organism evidence="4 5">
    <name type="scientific">Endozoicomonas elysicola</name>
    <dbReference type="NCBI Taxonomy" id="305900"/>
    <lineage>
        <taxon>Bacteria</taxon>
        <taxon>Pseudomonadati</taxon>
        <taxon>Pseudomonadota</taxon>
        <taxon>Gammaproteobacteria</taxon>
        <taxon>Oceanospirillales</taxon>
        <taxon>Endozoicomonadaceae</taxon>
        <taxon>Endozoicomonas</taxon>
    </lineage>
</organism>
<dbReference type="RefSeq" id="WP_020584328.1">
    <property type="nucleotide sequence ID" value="NZ_JOJP01000001.1"/>
</dbReference>
<evidence type="ECO:0008006" key="6">
    <source>
        <dbReference type="Google" id="ProtNLM"/>
    </source>
</evidence>
<feature type="transmembrane region" description="Helical" evidence="1">
    <location>
        <begin position="316"/>
        <end position="334"/>
    </location>
</feature>
<reference evidence="4 5" key="1">
    <citation type="submission" date="2014-06" db="EMBL/GenBank/DDBJ databases">
        <title>Whole Genome Sequences of Three Symbiotic Endozoicomonas Bacteria.</title>
        <authorList>
            <person name="Neave M.J."/>
            <person name="Apprill A."/>
            <person name="Voolstra C.R."/>
        </authorList>
    </citation>
    <scope>NUCLEOTIDE SEQUENCE [LARGE SCALE GENOMIC DNA]</scope>
    <source>
        <strain evidence="4 5">DSM 22380</strain>
    </source>
</reference>
<accession>A0A081KD74</accession>
<dbReference type="InterPro" id="IPR025840">
    <property type="entry name" value="7TM_transglut"/>
</dbReference>
<keyword evidence="1" id="KW-0812">Transmembrane</keyword>
<dbReference type="Pfam" id="PF14402">
    <property type="entry name" value="7TM_transglut"/>
    <property type="match status" value="1"/>
</dbReference>
<evidence type="ECO:0000256" key="1">
    <source>
        <dbReference type="SAM" id="Phobius"/>
    </source>
</evidence>
<gene>
    <name evidence="4" type="ORF">GV64_16415</name>
</gene>
<name>A0A081KD74_9GAMM</name>